<sequence length="79" mass="9514">MSDEYNECKKNLFIKKFFFDIRLEENLKSLEYYKNDTKVILWYEKAYTQGSQDSLNITGLIYELQLKIPGFPVRHKGRI</sequence>
<name>A0A347TNI2_9BACT</name>
<keyword evidence="3" id="KW-1185">Reference proteome</keyword>
<dbReference type="RefSeq" id="WP_099312768.1">
    <property type="nucleotide sequence ID" value="NZ_CP032101.1"/>
</dbReference>
<evidence type="ECO:0000313" key="1">
    <source>
        <dbReference type="EMBL" id="AXX88160.1"/>
    </source>
</evidence>
<dbReference type="Proteomes" id="UP000264693">
    <property type="component" value="Chromosome"/>
</dbReference>
<protein>
    <submittedName>
        <fullName evidence="1">Uncharacterized protein</fullName>
    </submittedName>
</protein>
<organism evidence="1 4">
    <name type="scientific">Malaciobacter marinus</name>
    <dbReference type="NCBI Taxonomy" id="505249"/>
    <lineage>
        <taxon>Bacteria</taxon>
        <taxon>Pseudomonadati</taxon>
        <taxon>Campylobacterota</taxon>
        <taxon>Epsilonproteobacteria</taxon>
        <taxon>Campylobacterales</taxon>
        <taxon>Arcobacteraceae</taxon>
        <taxon>Malaciobacter</taxon>
    </lineage>
</organism>
<proteinExistence type="predicted"/>
<dbReference type="EMBL" id="NXAO01000129">
    <property type="protein sequence ID" value="PHO14014.1"/>
    <property type="molecule type" value="Genomic_DNA"/>
</dbReference>
<dbReference type="EMBL" id="CP032101">
    <property type="protein sequence ID" value="AXX88160.1"/>
    <property type="molecule type" value="Genomic_DNA"/>
</dbReference>
<evidence type="ECO:0000313" key="3">
    <source>
        <dbReference type="Proteomes" id="UP000224740"/>
    </source>
</evidence>
<accession>A0A347TNI2</accession>
<reference evidence="1 4" key="3">
    <citation type="submission" date="2018-08" db="EMBL/GenBank/DDBJ databases">
        <title>Complete genome of the Arcobacter marinus type strain JCM 15502.</title>
        <authorList>
            <person name="Miller W.G."/>
            <person name="Yee E."/>
            <person name="Huynh S."/>
            <person name="Parker C.T."/>
        </authorList>
    </citation>
    <scope>NUCLEOTIDE SEQUENCE [LARGE SCALE GENOMIC DNA]</scope>
    <source>
        <strain evidence="1 4">JCM 15502</strain>
    </source>
</reference>
<reference evidence="3" key="1">
    <citation type="submission" date="2017-09" db="EMBL/GenBank/DDBJ databases">
        <title>Arcobacter canalis sp. nov., a new species isolated from a water canal contaminated with urban sewage.</title>
        <authorList>
            <person name="Perez-Cataluna A."/>
            <person name="Salas-Masso N."/>
            <person name="Figueras M.J."/>
        </authorList>
    </citation>
    <scope>NUCLEOTIDE SEQUENCE [LARGE SCALE GENOMIC DNA]</scope>
    <source>
        <strain evidence="3">CECT 7727</strain>
    </source>
</reference>
<reference evidence="2" key="2">
    <citation type="submission" date="2017-09" db="EMBL/GenBank/DDBJ databases">
        <authorList>
            <person name="Perez-Cataluna A."/>
            <person name="Figueras M.J."/>
            <person name="Salas-Masso N."/>
        </authorList>
    </citation>
    <scope>NUCLEOTIDE SEQUENCE</scope>
    <source>
        <strain evidence="2">CECT 7727</strain>
    </source>
</reference>
<evidence type="ECO:0000313" key="2">
    <source>
        <dbReference type="EMBL" id="PHO14014.1"/>
    </source>
</evidence>
<evidence type="ECO:0000313" key="4">
    <source>
        <dbReference type="Proteomes" id="UP000264693"/>
    </source>
</evidence>
<dbReference type="Proteomes" id="UP000224740">
    <property type="component" value="Unassembled WGS sequence"/>
</dbReference>
<gene>
    <name evidence="1" type="ORF">AMRN_2459</name>
    <name evidence="2" type="ORF">CPH92_14130</name>
</gene>
<dbReference type="AlphaFoldDB" id="A0A347TNI2"/>
<dbReference type="KEGG" id="amar:AMRN_2459"/>